<dbReference type="STRING" id="1121001.SAMN02745857_01808"/>
<gene>
    <name evidence="2" type="ORF">SAMN02745857_01808</name>
</gene>
<reference evidence="2 3" key="1">
    <citation type="submission" date="2017-04" db="EMBL/GenBank/DDBJ databases">
        <authorList>
            <person name="Afonso C.L."/>
            <person name="Miller P.J."/>
            <person name="Scott M.A."/>
            <person name="Spackman E."/>
            <person name="Goraichik I."/>
            <person name="Dimitrov K.M."/>
            <person name="Suarez D.L."/>
            <person name="Swayne D.E."/>
        </authorList>
    </citation>
    <scope>NUCLEOTIDE SEQUENCE [LARGE SCALE GENOMIC DNA]</scope>
    <source>
        <strain evidence="2 3">DSM 23236</strain>
    </source>
</reference>
<dbReference type="Pfam" id="PF13986">
    <property type="entry name" value="DUF4224"/>
    <property type="match status" value="1"/>
</dbReference>
<evidence type="ECO:0000259" key="1">
    <source>
        <dbReference type="Pfam" id="PF13986"/>
    </source>
</evidence>
<dbReference type="RefSeq" id="WP_176216863.1">
    <property type="nucleotide sequence ID" value="NZ_FWXD01000009.1"/>
</dbReference>
<feature type="domain" description="DUF4224" evidence="1">
    <location>
        <begin position="17"/>
        <end position="61"/>
    </location>
</feature>
<dbReference type="AlphaFoldDB" id="A0A1W1XL88"/>
<evidence type="ECO:0000313" key="3">
    <source>
        <dbReference type="Proteomes" id="UP000192761"/>
    </source>
</evidence>
<name>A0A1W1XL88_9NEIS</name>
<proteinExistence type="predicted"/>
<dbReference type="Proteomes" id="UP000192761">
    <property type="component" value="Unassembled WGS sequence"/>
</dbReference>
<accession>A0A1W1XL88</accession>
<evidence type="ECO:0000313" key="2">
    <source>
        <dbReference type="EMBL" id="SMC24278.1"/>
    </source>
</evidence>
<keyword evidence="3" id="KW-1185">Reference proteome</keyword>
<sequence length="90" mass="9926">MMATVPVVNLVPPSPWLSRDELLELAGVPAEQGAAARIRRWLKRNHIPYLSAVNGWPQVSRLKVRQALGEEMAGPSQGELTLEPNFDALN</sequence>
<protein>
    <recommendedName>
        <fullName evidence="1">DUF4224 domain-containing protein</fullName>
    </recommendedName>
</protein>
<organism evidence="2 3">
    <name type="scientific">Andreprevotia lacus DSM 23236</name>
    <dbReference type="NCBI Taxonomy" id="1121001"/>
    <lineage>
        <taxon>Bacteria</taxon>
        <taxon>Pseudomonadati</taxon>
        <taxon>Pseudomonadota</taxon>
        <taxon>Betaproteobacteria</taxon>
        <taxon>Neisseriales</taxon>
        <taxon>Chitinibacteraceae</taxon>
        <taxon>Andreprevotia</taxon>
    </lineage>
</organism>
<dbReference type="EMBL" id="FWXD01000009">
    <property type="protein sequence ID" value="SMC24278.1"/>
    <property type="molecule type" value="Genomic_DNA"/>
</dbReference>
<dbReference type="InterPro" id="IPR025319">
    <property type="entry name" value="DUF4224"/>
</dbReference>